<dbReference type="InterPro" id="IPR000515">
    <property type="entry name" value="MetI-like"/>
</dbReference>
<keyword evidence="6 7" id="KW-0472">Membrane</keyword>
<evidence type="ECO:0000256" key="2">
    <source>
        <dbReference type="ARBA" id="ARBA00022448"/>
    </source>
</evidence>
<keyword evidence="4 7" id="KW-0812">Transmembrane</keyword>
<dbReference type="RefSeq" id="WP_086470516.1">
    <property type="nucleotide sequence ID" value="NZ_FXWK01000001.1"/>
</dbReference>
<keyword evidence="5 7" id="KW-1133">Transmembrane helix</keyword>
<dbReference type="PANTHER" id="PTHR43163:SF3">
    <property type="entry name" value="PEPTIDE ABC TRANSPORTER PERMEASE PROTEIN"/>
    <property type="match status" value="1"/>
</dbReference>
<dbReference type="InterPro" id="IPR045621">
    <property type="entry name" value="BPD_transp_1_N"/>
</dbReference>
<keyword evidence="3" id="KW-1003">Cell membrane</keyword>
<dbReference type="InterPro" id="IPR035906">
    <property type="entry name" value="MetI-like_sf"/>
</dbReference>
<dbReference type="EMBL" id="FXWK01000001">
    <property type="protein sequence ID" value="SMQ73929.1"/>
    <property type="molecule type" value="Genomic_DNA"/>
</dbReference>
<dbReference type="Pfam" id="PF19300">
    <property type="entry name" value="BPD_transp_1_N"/>
    <property type="match status" value="1"/>
</dbReference>
<dbReference type="CDD" id="cd06261">
    <property type="entry name" value="TM_PBP2"/>
    <property type="match status" value="1"/>
</dbReference>
<organism evidence="9 10">
    <name type="scientific">Devosia lucknowensis</name>
    <dbReference type="NCBI Taxonomy" id="1096929"/>
    <lineage>
        <taxon>Bacteria</taxon>
        <taxon>Pseudomonadati</taxon>
        <taxon>Pseudomonadota</taxon>
        <taxon>Alphaproteobacteria</taxon>
        <taxon>Hyphomicrobiales</taxon>
        <taxon>Devosiaceae</taxon>
        <taxon>Devosia</taxon>
    </lineage>
</organism>
<dbReference type="OrthoDB" id="9805855at2"/>
<feature type="transmembrane region" description="Helical" evidence="7">
    <location>
        <begin position="280"/>
        <end position="306"/>
    </location>
</feature>
<reference evidence="10" key="1">
    <citation type="submission" date="2017-04" db="EMBL/GenBank/DDBJ databases">
        <authorList>
            <person name="Varghese N."/>
            <person name="Submissions S."/>
        </authorList>
    </citation>
    <scope>NUCLEOTIDE SEQUENCE [LARGE SCALE GENOMIC DNA]</scope>
</reference>
<evidence type="ECO:0000256" key="4">
    <source>
        <dbReference type="ARBA" id="ARBA00022692"/>
    </source>
</evidence>
<evidence type="ECO:0000256" key="3">
    <source>
        <dbReference type="ARBA" id="ARBA00022475"/>
    </source>
</evidence>
<dbReference type="Gene3D" id="1.10.3720.10">
    <property type="entry name" value="MetI-like"/>
    <property type="match status" value="1"/>
</dbReference>
<dbReference type="Proteomes" id="UP000194474">
    <property type="component" value="Unassembled WGS sequence"/>
</dbReference>
<evidence type="ECO:0000256" key="5">
    <source>
        <dbReference type="ARBA" id="ARBA00022989"/>
    </source>
</evidence>
<dbReference type="PANTHER" id="PTHR43163">
    <property type="entry name" value="DIPEPTIDE TRANSPORT SYSTEM PERMEASE PROTEIN DPPB-RELATED"/>
    <property type="match status" value="1"/>
</dbReference>
<evidence type="ECO:0000256" key="6">
    <source>
        <dbReference type="ARBA" id="ARBA00023136"/>
    </source>
</evidence>
<feature type="transmembrane region" description="Helical" evidence="7">
    <location>
        <begin position="102"/>
        <end position="126"/>
    </location>
</feature>
<feature type="transmembrane region" description="Helical" evidence="7">
    <location>
        <begin position="238"/>
        <end position="260"/>
    </location>
</feature>
<name>A0A1Y6FGX1_9HYPH</name>
<evidence type="ECO:0000313" key="10">
    <source>
        <dbReference type="Proteomes" id="UP000194474"/>
    </source>
</evidence>
<sequence length="313" mass="33134">MLGFLLRRLGAAAILVFVLTSLTFVLVFSSAQNAARNILGESASQEQVDALNAELGLDQPLPTQYVTWLGKAVTGNLGKSWTTNEQVASAIANRLPVTLSMVITAITVMTVISVLLGVAAAVYGGWLDRLIQFISVLGFSLPNFWIALILVLTFAVSLRWFPATGYVPLTRSVSGWAASLALPVAALVVGGIASAAQQVRGAVIDVLEQDYIRTLRARGVSPASILFRHALRNATPPALTVLSLQFIALLSGAVIIERVFAIPGMGSLTVDASLSGDTPVIMGIVIVLVLLVSLVNLLIDLANAWVNPKVRLK</sequence>
<dbReference type="GO" id="GO:0005886">
    <property type="term" value="C:plasma membrane"/>
    <property type="evidence" value="ECO:0007669"/>
    <property type="project" value="UniProtKB-SubCell"/>
</dbReference>
<keyword evidence="2 7" id="KW-0813">Transport</keyword>
<evidence type="ECO:0000259" key="8">
    <source>
        <dbReference type="PROSITE" id="PS50928"/>
    </source>
</evidence>
<accession>A0A1Y6FGX1</accession>
<comment type="subcellular location">
    <subcellularLocation>
        <location evidence="1 7">Cell membrane</location>
        <topology evidence="1 7">Multi-pass membrane protein</topology>
    </subcellularLocation>
</comment>
<proteinExistence type="inferred from homology"/>
<feature type="transmembrane region" description="Helical" evidence="7">
    <location>
        <begin position="133"/>
        <end position="156"/>
    </location>
</feature>
<gene>
    <name evidence="9" type="ORF">SAMN06295905_2281</name>
</gene>
<dbReference type="GO" id="GO:0055085">
    <property type="term" value="P:transmembrane transport"/>
    <property type="evidence" value="ECO:0007669"/>
    <property type="project" value="InterPro"/>
</dbReference>
<evidence type="ECO:0000256" key="1">
    <source>
        <dbReference type="ARBA" id="ARBA00004651"/>
    </source>
</evidence>
<feature type="transmembrane region" description="Helical" evidence="7">
    <location>
        <begin position="176"/>
        <end position="196"/>
    </location>
</feature>
<feature type="domain" description="ABC transmembrane type-1" evidence="8">
    <location>
        <begin position="95"/>
        <end position="299"/>
    </location>
</feature>
<dbReference type="AlphaFoldDB" id="A0A1Y6FGX1"/>
<evidence type="ECO:0000256" key="7">
    <source>
        <dbReference type="RuleBase" id="RU363032"/>
    </source>
</evidence>
<protein>
    <submittedName>
        <fullName evidence="9">Peptide/nickel transport system permease protein</fullName>
    </submittedName>
</protein>
<dbReference type="PROSITE" id="PS50928">
    <property type="entry name" value="ABC_TM1"/>
    <property type="match status" value="1"/>
</dbReference>
<comment type="similarity">
    <text evidence="7">Belongs to the binding-protein-dependent transport system permease family.</text>
</comment>
<evidence type="ECO:0000313" key="9">
    <source>
        <dbReference type="EMBL" id="SMQ73929.1"/>
    </source>
</evidence>
<keyword evidence="10" id="KW-1185">Reference proteome</keyword>
<dbReference type="SUPFAM" id="SSF161098">
    <property type="entry name" value="MetI-like"/>
    <property type="match status" value="1"/>
</dbReference>
<dbReference type="Pfam" id="PF00528">
    <property type="entry name" value="BPD_transp_1"/>
    <property type="match status" value="1"/>
</dbReference>